<feature type="compositionally biased region" description="Polar residues" evidence="1">
    <location>
        <begin position="100"/>
        <end position="120"/>
    </location>
</feature>
<name>A0ABX7YWW3_9GAMM</name>
<proteinExistence type="predicted"/>
<protein>
    <submittedName>
        <fullName evidence="2">Uncharacterized protein</fullName>
    </submittedName>
</protein>
<accession>A0ABX7YWW3</accession>
<evidence type="ECO:0000256" key="1">
    <source>
        <dbReference type="SAM" id="MobiDB-lite"/>
    </source>
</evidence>
<sequence>MQLLGSVQEFARINALASYRPQRGLQLNFPAAPEVRDESSAANVSLSQLHHRERALQKVQRWSQPERADEPIGQAFKVAELRKEVGIPFVIDLSDDGDSRNQPSAAQTVSRGFNTGSSPKSHNRRCELVGATGHDAMTEGYDVSLVVSDGDVLDPMPRKIEVIYIDGHQIDLNYRYRQLYQMYLKR</sequence>
<dbReference type="EMBL" id="CP073587">
    <property type="protein sequence ID" value="QUN06769.1"/>
    <property type="molecule type" value="Genomic_DNA"/>
</dbReference>
<dbReference type="Proteomes" id="UP000679575">
    <property type="component" value="Chromosome"/>
</dbReference>
<evidence type="ECO:0000313" key="3">
    <source>
        <dbReference type="Proteomes" id="UP000679575"/>
    </source>
</evidence>
<organism evidence="2 3">
    <name type="scientific">Shewanella yunxiaonensis</name>
    <dbReference type="NCBI Taxonomy" id="2829809"/>
    <lineage>
        <taxon>Bacteria</taxon>
        <taxon>Pseudomonadati</taxon>
        <taxon>Pseudomonadota</taxon>
        <taxon>Gammaproteobacteria</taxon>
        <taxon>Alteromonadales</taxon>
        <taxon>Shewanellaceae</taxon>
        <taxon>Shewanella</taxon>
    </lineage>
</organism>
<reference evidence="2 3" key="1">
    <citation type="submission" date="2021-04" db="EMBL/GenBank/DDBJ databases">
        <title>Novel species identification of genus Shewanella.</title>
        <authorList>
            <person name="Liu G."/>
        </authorList>
    </citation>
    <scope>NUCLEOTIDE SEQUENCE [LARGE SCALE GENOMIC DNA]</scope>
    <source>
        <strain evidence="2 3">FJAT-54481</strain>
    </source>
</reference>
<evidence type="ECO:0000313" key="2">
    <source>
        <dbReference type="EMBL" id="QUN06769.1"/>
    </source>
</evidence>
<feature type="region of interest" description="Disordered" evidence="1">
    <location>
        <begin position="95"/>
        <end position="124"/>
    </location>
</feature>
<dbReference type="RefSeq" id="WP_212595778.1">
    <property type="nucleotide sequence ID" value="NZ_CP073587.1"/>
</dbReference>
<keyword evidence="3" id="KW-1185">Reference proteome</keyword>
<gene>
    <name evidence="2" type="ORF">KDN34_04780</name>
</gene>